<name>A0A2A4HYR4_9SPHN</name>
<dbReference type="SUPFAM" id="SSF54637">
    <property type="entry name" value="Thioesterase/thiol ester dehydrase-isomerase"/>
    <property type="match status" value="2"/>
</dbReference>
<dbReference type="Proteomes" id="UP000218784">
    <property type="component" value="Unassembled WGS sequence"/>
</dbReference>
<keyword evidence="3" id="KW-1185">Reference proteome</keyword>
<dbReference type="InterPro" id="IPR049449">
    <property type="entry name" value="TesB_ACOT8-like_N"/>
</dbReference>
<evidence type="ECO:0000259" key="1">
    <source>
        <dbReference type="Pfam" id="PF13622"/>
    </source>
</evidence>
<feature type="domain" description="Acyl-CoA thioesterase-like N-terminal HotDog" evidence="1">
    <location>
        <begin position="201"/>
        <end position="276"/>
    </location>
</feature>
<protein>
    <recommendedName>
        <fullName evidence="1">Acyl-CoA thioesterase-like N-terminal HotDog domain-containing protein</fullName>
    </recommendedName>
</protein>
<dbReference type="Gene3D" id="3.10.129.10">
    <property type="entry name" value="Hotdog Thioesterase"/>
    <property type="match status" value="2"/>
</dbReference>
<dbReference type="RefSeq" id="WP_096609521.1">
    <property type="nucleotide sequence ID" value="NZ_NWVD01000001.1"/>
</dbReference>
<organism evidence="2 3">
    <name type="scientific">Sphingomonas ginsenosidimutans</name>
    <dbReference type="NCBI Taxonomy" id="862134"/>
    <lineage>
        <taxon>Bacteria</taxon>
        <taxon>Pseudomonadati</taxon>
        <taxon>Pseudomonadota</taxon>
        <taxon>Alphaproteobacteria</taxon>
        <taxon>Sphingomonadales</taxon>
        <taxon>Sphingomonadaceae</taxon>
        <taxon>Sphingomonas</taxon>
    </lineage>
</organism>
<comment type="caution">
    <text evidence="2">The sequence shown here is derived from an EMBL/GenBank/DDBJ whole genome shotgun (WGS) entry which is preliminary data.</text>
</comment>
<evidence type="ECO:0000313" key="2">
    <source>
        <dbReference type="EMBL" id="PCG10022.1"/>
    </source>
</evidence>
<accession>A0A2A4HYR4</accession>
<dbReference type="Pfam" id="PF13622">
    <property type="entry name" value="4HBT_3"/>
    <property type="match status" value="1"/>
</dbReference>
<sequence length="293" mass="30101">MRPPITIQPGAATRAGVPGGDPDAHLASIPACGALGMRVVADGDHALALALDPRLPATRSAGNGIDPGAALLLADQATANGIFATMSAPSPMMTLQLRVDWIAPPRAGALVCAVADVVRDGDLALVRGILRDDGGLSATVTARYLVGAMPGGFRDVPVGDGITPPSDAASFDAWLDIQDGGETLTIIPRPDHVGARLLPAFHGGVVSALIERAGRRHLAPGFRALDTDVRFLAPARADLPLHASVQPRRSGRRAATIDVTAYQDDPARPVAVGRLTAVSDAAGTVTAYRLTRG</sequence>
<dbReference type="AlphaFoldDB" id="A0A2A4HYR4"/>
<evidence type="ECO:0000313" key="3">
    <source>
        <dbReference type="Proteomes" id="UP000218784"/>
    </source>
</evidence>
<dbReference type="CDD" id="cd03443">
    <property type="entry name" value="PaaI_thioesterase"/>
    <property type="match status" value="2"/>
</dbReference>
<proteinExistence type="predicted"/>
<reference evidence="2 3" key="1">
    <citation type="submission" date="2017-09" db="EMBL/GenBank/DDBJ databases">
        <title>Sphingomonas ginsenosidimutans KACC 14949, whole genome shotgun sequence.</title>
        <authorList>
            <person name="Feng G."/>
            <person name="Zhu H."/>
        </authorList>
    </citation>
    <scope>NUCLEOTIDE SEQUENCE [LARGE SCALE GENOMIC DNA]</scope>
    <source>
        <strain evidence="2 3">KACC 14949</strain>
    </source>
</reference>
<dbReference type="EMBL" id="NWVD01000001">
    <property type="protein sequence ID" value="PCG10022.1"/>
    <property type="molecule type" value="Genomic_DNA"/>
</dbReference>
<gene>
    <name evidence="2" type="ORF">COA17_00685</name>
</gene>
<dbReference type="InterPro" id="IPR029069">
    <property type="entry name" value="HotDog_dom_sf"/>
</dbReference>